<dbReference type="SUPFAM" id="SSF54637">
    <property type="entry name" value="Thioesterase/thiol ester dehydrase-isomerase"/>
    <property type="match status" value="1"/>
</dbReference>
<evidence type="ECO:0000259" key="1">
    <source>
        <dbReference type="Pfam" id="PF13622"/>
    </source>
</evidence>
<dbReference type="CDD" id="cd03440">
    <property type="entry name" value="hot_dog"/>
    <property type="match status" value="1"/>
</dbReference>
<sequence length="219" mass="23744">MTTPTEILGFEPITRVSAEQARETLKWWDPNVVNAERHEVAAALRRLNSVLLAADPTTQTDTIHAMRLITEMLCERAALLPRASASTTPGPGERCPVGGWSNAISSPLLFSVDNGCVRADGNFLGSQEGVTGRAHGGSIAASFDAVISAGQIHLGWFGYTRRLTVEYLAPVPLGRRVNFHVAVRDIAQDDRSAVLHAHLRSDDRLLAQATADIVRSGRW</sequence>
<protein>
    <recommendedName>
        <fullName evidence="1">Acyl-CoA thioesterase-like N-terminal HotDog domain-containing protein</fullName>
    </recommendedName>
</protein>
<proteinExistence type="predicted"/>
<dbReference type="STRING" id="159449.B4N89_46060"/>
<evidence type="ECO:0000313" key="2">
    <source>
        <dbReference type="EMBL" id="OPC76840.1"/>
    </source>
</evidence>
<gene>
    <name evidence="2" type="ORF">B4N89_46060</name>
</gene>
<evidence type="ECO:0000313" key="3">
    <source>
        <dbReference type="Proteomes" id="UP000190037"/>
    </source>
</evidence>
<dbReference type="InterPro" id="IPR029069">
    <property type="entry name" value="HotDog_dom_sf"/>
</dbReference>
<organism evidence="2 3">
    <name type="scientific">Embleya scabrispora</name>
    <dbReference type="NCBI Taxonomy" id="159449"/>
    <lineage>
        <taxon>Bacteria</taxon>
        <taxon>Bacillati</taxon>
        <taxon>Actinomycetota</taxon>
        <taxon>Actinomycetes</taxon>
        <taxon>Kitasatosporales</taxon>
        <taxon>Streptomycetaceae</taxon>
        <taxon>Embleya</taxon>
    </lineage>
</organism>
<feature type="domain" description="Acyl-CoA thioesterase-like N-terminal HotDog" evidence="1">
    <location>
        <begin position="132"/>
        <end position="212"/>
    </location>
</feature>
<accession>A0A1T3NJF2</accession>
<dbReference type="OrthoDB" id="3474675at2"/>
<dbReference type="Gene3D" id="3.10.129.10">
    <property type="entry name" value="Hotdog Thioesterase"/>
    <property type="match status" value="1"/>
</dbReference>
<dbReference type="Pfam" id="PF13622">
    <property type="entry name" value="4HBT_3"/>
    <property type="match status" value="1"/>
</dbReference>
<keyword evidence="3" id="KW-1185">Reference proteome</keyword>
<dbReference type="RefSeq" id="WP_078982688.1">
    <property type="nucleotide sequence ID" value="NZ_MWQN01000005.1"/>
</dbReference>
<comment type="caution">
    <text evidence="2">The sequence shown here is derived from an EMBL/GenBank/DDBJ whole genome shotgun (WGS) entry which is preliminary data.</text>
</comment>
<dbReference type="AlphaFoldDB" id="A0A1T3NJF2"/>
<dbReference type="InterPro" id="IPR049449">
    <property type="entry name" value="TesB_ACOT8-like_N"/>
</dbReference>
<dbReference type="EMBL" id="MWQN01000005">
    <property type="protein sequence ID" value="OPC76840.1"/>
    <property type="molecule type" value="Genomic_DNA"/>
</dbReference>
<reference evidence="2 3" key="1">
    <citation type="submission" date="2017-03" db="EMBL/GenBank/DDBJ databases">
        <title>Draft genome sequence of Streptomyces scabrisporus NF3, endophyte isolated from Amphipterygium adstringens.</title>
        <authorList>
            <person name="Vazquez M."/>
            <person name="Ceapa C.D."/>
            <person name="Rodriguez Luna D."/>
            <person name="Sanchez Esquivel S."/>
        </authorList>
    </citation>
    <scope>NUCLEOTIDE SEQUENCE [LARGE SCALE GENOMIC DNA]</scope>
    <source>
        <strain evidence="2 3">NF3</strain>
    </source>
</reference>
<dbReference type="Proteomes" id="UP000190037">
    <property type="component" value="Unassembled WGS sequence"/>
</dbReference>
<name>A0A1T3NJF2_9ACTN</name>